<dbReference type="Proteomes" id="UP000053558">
    <property type="component" value="Unassembled WGS sequence"/>
</dbReference>
<evidence type="ECO:0000256" key="1">
    <source>
        <dbReference type="ARBA" id="ARBA00004567"/>
    </source>
</evidence>
<keyword evidence="3 9" id="KW-0813">Transport</keyword>
<dbReference type="GO" id="GO:0031965">
    <property type="term" value="C:nuclear membrane"/>
    <property type="evidence" value="ECO:0007669"/>
    <property type="project" value="UniProtKB-UniRule"/>
</dbReference>
<evidence type="ECO:0000313" key="11">
    <source>
        <dbReference type="Proteomes" id="UP000053558"/>
    </source>
</evidence>
<evidence type="ECO:0000313" key="10">
    <source>
        <dbReference type="EMBL" id="EIW79049.1"/>
    </source>
</evidence>
<dbReference type="GO" id="GO:0031080">
    <property type="term" value="C:nuclear pore outer ring"/>
    <property type="evidence" value="ECO:0007669"/>
    <property type="project" value="TreeGrafter"/>
</dbReference>
<dbReference type="InterPro" id="IPR011502">
    <property type="entry name" value="Nucleoporin_Nup85"/>
</dbReference>
<accession>A0A5M3MIH9</accession>
<dbReference type="KEGG" id="cput:CONPUDRAFT_138272"/>
<keyword evidence="7 9" id="KW-0906">Nuclear pore complex</keyword>
<evidence type="ECO:0000256" key="4">
    <source>
        <dbReference type="ARBA" id="ARBA00022816"/>
    </source>
</evidence>
<dbReference type="GO" id="GO:0006406">
    <property type="term" value="P:mRNA export from nucleus"/>
    <property type="evidence" value="ECO:0007669"/>
    <property type="project" value="TreeGrafter"/>
</dbReference>
<dbReference type="RefSeq" id="XP_007770780.1">
    <property type="nucleotide sequence ID" value="XM_007772590.1"/>
</dbReference>
<organism evidence="10 11">
    <name type="scientific">Coniophora puteana (strain RWD-64-598)</name>
    <name type="common">Brown rot fungus</name>
    <dbReference type="NCBI Taxonomy" id="741705"/>
    <lineage>
        <taxon>Eukaryota</taxon>
        <taxon>Fungi</taxon>
        <taxon>Dikarya</taxon>
        <taxon>Basidiomycota</taxon>
        <taxon>Agaricomycotina</taxon>
        <taxon>Agaricomycetes</taxon>
        <taxon>Agaricomycetidae</taxon>
        <taxon>Boletales</taxon>
        <taxon>Coniophorineae</taxon>
        <taxon>Coniophoraceae</taxon>
        <taxon>Coniophora</taxon>
    </lineage>
</organism>
<gene>
    <name evidence="10" type="ORF">CONPUDRAFT_138272</name>
</gene>
<comment type="caution">
    <text evidence="10">The sequence shown here is derived from an EMBL/GenBank/DDBJ whole genome shotgun (WGS) entry which is preliminary data.</text>
</comment>
<comment type="similarity">
    <text evidence="2 9">Belongs to the nucleoporin Nup85 family.</text>
</comment>
<evidence type="ECO:0000256" key="8">
    <source>
        <dbReference type="ARBA" id="ARBA00023242"/>
    </source>
</evidence>
<sequence>MTTSKHLNLVPPVVEADHVEELVQSGRTTAACFSPYNKSLAVFLPPNPGSQLQGGSGEQDIYFASSEAQPSSERRLFISDTSIIFAAFQNFLRVSSTPENEWSQRDDSVRTIRKLATDYVNFTKECWIHASQATKENQSSLQFTGDHYRTLYTCLSLFVVLYVPDSGLEDAPVGDELMEWLNMHFIEPSTEEGDHLSSLEKPWEDETFWPYLLRATMRGLVKAATFFLEALSRHPSNYLRRLSSQLIPLLSDQPHLQNFAAERDFAHASRRWREKVKAMRVELTNVPESDRRDEYENWWDRLSSIVGILEGRTEVIEKVCDELGADWKELSVAWGVFADFRLRRQDLPDVVAQIVDDVPPDPTDMEDMVHASLFGGDPMKALSYASQLDPWLAAHMADIMQSLGLIDREPVEDTGLTVRDSYMLAYAEYLHSDAALWRLTAAYMFSCGEVGVQCADEVLLRVPLRLGVPQQSAGEDVTGVLTDTLRDVNAICFEYQREEVRRSVCKIAAQELMQKKEYGLAISYCSSAEDWPGLGRVVDRVLDEYIISGPENFTKYVSGIAPSLQVLNTASAAQGVFIYRLMFAVRYAEFHQRMSCQDLQEAAWDLVSIFQEETAPKSWWGVLLLDALGLLEHKAALLFSYPSACLLLRRLEEVFTRSQHGSGDDYLRMLNRKAHSTPEAALNQLQAVRLALARYFARCTMIGTGGKQFMGRRSEIPA</sequence>
<dbReference type="PANTHER" id="PTHR13373:SF21">
    <property type="entry name" value="NUCLEAR PORE COMPLEX PROTEIN NUP85"/>
    <property type="match status" value="1"/>
</dbReference>
<comment type="subunit">
    <text evidence="9">Component of the nuclear pore complex (NPC).</text>
</comment>
<name>A0A5M3MIH9_CONPW</name>
<comment type="function">
    <text evidence="9">Functions as a component of the nuclear pore complex (NPC).</text>
</comment>
<dbReference type="GO" id="GO:0017056">
    <property type="term" value="F:structural constituent of nuclear pore"/>
    <property type="evidence" value="ECO:0007669"/>
    <property type="project" value="TreeGrafter"/>
</dbReference>
<keyword evidence="6 9" id="KW-0811">Translocation</keyword>
<evidence type="ECO:0000256" key="3">
    <source>
        <dbReference type="ARBA" id="ARBA00022448"/>
    </source>
</evidence>
<evidence type="ECO:0000256" key="9">
    <source>
        <dbReference type="RuleBase" id="RU365073"/>
    </source>
</evidence>
<dbReference type="AlphaFoldDB" id="A0A5M3MIH9"/>
<proteinExistence type="inferred from homology"/>
<keyword evidence="5 9" id="KW-0653">Protein transport</keyword>
<dbReference type="OMA" id="ELMEWLN"/>
<dbReference type="GO" id="GO:0045893">
    <property type="term" value="P:positive regulation of DNA-templated transcription"/>
    <property type="evidence" value="ECO:0007669"/>
    <property type="project" value="TreeGrafter"/>
</dbReference>
<dbReference type="PANTHER" id="PTHR13373">
    <property type="entry name" value="FROUNT PROTEIN-RELATED"/>
    <property type="match status" value="1"/>
</dbReference>
<dbReference type="OrthoDB" id="17644at2759"/>
<dbReference type="GeneID" id="19201172"/>
<keyword evidence="9" id="KW-0472">Membrane</keyword>
<protein>
    <recommendedName>
        <fullName evidence="9">Nuclear pore complex protein Nup85</fullName>
    </recommendedName>
</protein>
<evidence type="ECO:0000256" key="5">
    <source>
        <dbReference type="ARBA" id="ARBA00022927"/>
    </source>
</evidence>
<reference evidence="11" key="1">
    <citation type="journal article" date="2012" name="Science">
        <title>The Paleozoic origin of enzymatic lignin decomposition reconstructed from 31 fungal genomes.</title>
        <authorList>
            <person name="Floudas D."/>
            <person name="Binder M."/>
            <person name="Riley R."/>
            <person name="Barry K."/>
            <person name="Blanchette R.A."/>
            <person name="Henrissat B."/>
            <person name="Martinez A.T."/>
            <person name="Otillar R."/>
            <person name="Spatafora J.W."/>
            <person name="Yadav J.S."/>
            <person name="Aerts A."/>
            <person name="Benoit I."/>
            <person name="Boyd A."/>
            <person name="Carlson A."/>
            <person name="Copeland A."/>
            <person name="Coutinho P.M."/>
            <person name="de Vries R.P."/>
            <person name="Ferreira P."/>
            <person name="Findley K."/>
            <person name="Foster B."/>
            <person name="Gaskell J."/>
            <person name="Glotzer D."/>
            <person name="Gorecki P."/>
            <person name="Heitman J."/>
            <person name="Hesse C."/>
            <person name="Hori C."/>
            <person name="Igarashi K."/>
            <person name="Jurgens J.A."/>
            <person name="Kallen N."/>
            <person name="Kersten P."/>
            <person name="Kohler A."/>
            <person name="Kuees U."/>
            <person name="Kumar T.K.A."/>
            <person name="Kuo A."/>
            <person name="LaButti K."/>
            <person name="Larrondo L.F."/>
            <person name="Lindquist E."/>
            <person name="Ling A."/>
            <person name="Lombard V."/>
            <person name="Lucas S."/>
            <person name="Lundell T."/>
            <person name="Martin R."/>
            <person name="McLaughlin D.J."/>
            <person name="Morgenstern I."/>
            <person name="Morin E."/>
            <person name="Murat C."/>
            <person name="Nagy L.G."/>
            <person name="Nolan M."/>
            <person name="Ohm R.A."/>
            <person name="Patyshakuliyeva A."/>
            <person name="Rokas A."/>
            <person name="Ruiz-Duenas F.J."/>
            <person name="Sabat G."/>
            <person name="Salamov A."/>
            <person name="Samejima M."/>
            <person name="Schmutz J."/>
            <person name="Slot J.C."/>
            <person name="St John F."/>
            <person name="Stenlid J."/>
            <person name="Sun H."/>
            <person name="Sun S."/>
            <person name="Syed K."/>
            <person name="Tsang A."/>
            <person name="Wiebenga A."/>
            <person name="Young D."/>
            <person name="Pisabarro A."/>
            <person name="Eastwood D.C."/>
            <person name="Martin F."/>
            <person name="Cullen D."/>
            <person name="Grigoriev I.V."/>
            <person name="Hibbett D.S."/>
        </authorList>
    </citation>
    <scope>NUCLEOTIDE SEQUENCE [LARGE SCALE GENOMIC DNA]</scope>
    <source>
        <strain evidence="11">RWD-64-598 SS2</strain>
    </source>
</reference>
<keyword evidence="11" id="KW-1185">Reference proteome</keyword>
<keyword evidence="4 9" id="KW-0509">mRNA transport</keyword>
<dbReference type="GO" id="GO:0006606">
    <property type="term" value="P:protein import into nucleus"/>
    <property type="evidence" value="ECO:0007669"/>
    <property type="project" value="TreeGrafter"/>
</dbReference>
<dbReference type="EMBL" id="JH711581">
    <property type="protein sequence ID" value="EIW79049.1"/>
    <property type="molecule type" value="Genomic_DNA"/>
</dbReference>
<evidence type="ECO:0000256" key="6">
    <source>
        <dbReference type="ARBA" id="ARBA00023010"/>
    </source>
</evidence>
<evidence type="ECO:0000256" key="2">
    <source>
        <dbReference type="ARBA" id="ARBA00005573"/>
    </source>
</evidence>
<keyword evidence="8 9" id="KW-0539">Nucleus</keyword>
<evidence type="ECO:0000256" key="7">
    <source>
        <dbReference type="ARBA" id="ARBA00023132"/>
    </source>
</evidence>
<dbReference type="Pfam" id="PF07575">
    <property type="entry name" value="Nucleopor_Nup85"/>
    <property type="match status" value="1"/>
</dbReference>
<comment type="subcellular location">
    <subcellularLocation>
        <location evidence="1 9">Nucleus</location>
        <location evidence="1 9">Nuclear pore complex</location>
    </subcellularLocation>
</comment>